<dbReference type="Proteomes" id="UP000332933">
    <property type="component" value="Unassembled WGS sequence"/>
</dbReference>
<dbReference type="OrthoDB" id="60283at2759"/>
<proteinExistence type="predicted"/>
<gene>
    <name evidence="2" type="primary">Aste57867_18313</name>
    <name evidence="1" type="ORF">As57867_018251</name>
    <name evidence="2" type="ORF">ASTE57867_18313</name>
</gene>
<protein>
    <submittedName>
        <fullName evidence="2">Aste57867_18313 protein</fullName>
    </submittedName>
</protein>
<reference evidence="1" key="2">
    <citation type="submission" date="2019-06" db="EMBL/GenBank/DDBJ databases">
        <title>Genomics analysis of Aphanomyces spp. identifies a new class of oomycete effector associated with host adaptation.</title>
        <authorList>
            <person name="Gaulin E."/>
        </authorList>
    </citation>
    <scope>NUCLEOTIDE SEQUENCE</scope>
    <source>
        <strain evidence="1">CBS 578.67</strain>
    </source>
</reference>
<dbReference type="EMBL" id="VJMH01006383">
    <property type="protein sequence ID" value="KAF0690287.1"/>
    <property type="molecule type" value="Genomic_DNA"/>
</dbReference>
<accession>A0A485LAD1</accession>
<dbReference type="EMBL" id="CAADRA010006404">
    <property type="protein sequence ID" value="VFT95049.1"/>
    <property type="molecule type" value="Genomic_DNA"/>
</dbReference>
<sequence length="314" mass="34993">MAAATAVLTSPALVFLITAFQHGLTVDLFPFRALPSSPDHSTVAQYARLDRLFRPWYDDDDGGVAALRHWFESSLTSTKLDHLVVHAVVYGRTDTLMYMHHHHRAALSRVARGPLHLVDLAAWSGQITNLMFLHDHVHHLRCTTFAMDAAAAKGHLAIVQFLHTNRREGCSVEAMDLAATYGHLDVVQFLHTHRTEGCTTQAMDNAAWRGHLDVVEYLHTHRTEGCTAQAMQKAAANGQAHVVEYLHIHRTEGCLRRALLVYPPMAVRDRVSSLLQTDGGCRCAACVRRDGRVDGRVDDALSWFWQLCTCGGFD</sequence>
<keyword evidence="3" id="KW-1185">Reference proteome</keyword>
<dbReference type="InterPro" id="IPR002110">
    <property type="entry name" value="Ankyrin_rpt"/>
</dbReference>
<reference evidence="2 3" key="1">
    <citation type="submission" date="2019-03" db="EMBL/GenBank/DDBJ databases">
        <authorList>
            <person name="Gaulin E."/>
            <person name="Dumas B."/>
        </authorList>
    </citation>
    <scope>NUCLEOTIDE SEQUENCE [LARGE SCALE GENOMIC DNA]</scope>
    <source>
        <strain evidence="2">CBS 568.67</strain>
    </source>
</reference>
<evidence type="ECO:0000313" key="2">
    <source>
        <dbReference type="EMBL" id="VFT95049.1"/>
    </source>
</evidence>
<organism evidence="2 3">
    <name type="scientific">Aphanomyces stellatus</name>
    <dbReference type="NCBI Taxonomy" id="120398"/>
    <lineage>
        <taxon>Eukaryota</taxon>
        <taxon>Sar</taxon>
        <taxon>Stramenopiles</taxon>
        <taxon>Oomycota</taxon>
        <taxon>Saprolegniomycetes</taxon>
        <taxon>Saprolegniales</taxon>
        <taxon>Verrucalvaceae</taxon>
        <taxon>Aphanomyces</taxon>
    </lineage>
</organism>
<dbReference type="Pfam" id="PF13637">
    <property type="entry name" value="Ank_4"/>
    <property type="match status" value="1"/>
</dbReference>
<dbReference type="PANTHER" id="PTHR46586:SF3">
    <property type="entry name" value="ANKYRIN REPEAT-CONTAINING PROTEIN"/>
    <property type="match status" value="1"/>
</dbReference>
<dbReference type="InterPro" id="IPR036770">
    <property type="entry name" value="Ankyrin_rpt-contain_sf"/>
</dbReference>
<evidence type="ECO:0000313" key="3">
    <source>
        <dbReference type="Proteomes" id="UP000332933"/>
    </source>
</evidence>
<dbReference type="Gene3D" id="1.25.40.20">
    <property type="entry name" value="Ankyrin repeat-containing domain"/>
    <property type="match status" value="1"/>
</dbReference>
<dbReference type="PANTHER" id="PTHR46586">
    <property type="entry name" value="ANKYRIN REPEAT-CONTAINING PROTEIN"/>
    <property type="match status" value="1"/>
</dbReference>
<name>A0A485LAD1_9STRA</name>
<dbReference type="InterPro" id="IPR052050">
    <property type="entry name" value="SecEffector_AnkRepeat"/>
</dbReference>
<dbReference type="SUPFAM" id="SSF48403">
    <property type="entry name" value="Ankyrin repeat"/>
    <property type="match status" value="1"/>
</dbReference>
<dbReference type="AlphaFoldDB" id="A0A485LAD1"/>
<evidence type="ECO:0000313" key="1">
    <source>
        <dbReference type="EMBL" id="KAF0690287.1"/>
    </source>
</evidence>